<evidence type="ECO:0000313" key="3">
    <source>
        <dbReference type="EMBL" id="KAF9488740.1"/>
    </source>
</evidence>
<dbReference type="PANTHER" id="PTHR12750:SF9">
    <property type="entry name" value="INOSITOL HEXAKISPHOSPHATE AND DIPHOSPHOINOSITOL-PENTAKISPHOSPHATE KINASE"/>
    <property type="match status" value="1"/>
</dbReference>
<comment type="caution">
    <text evidence="3">The sequence shown here is derived from an EMBL/GenBank/DDBJ whole genome shotgun (WGS) entry which is preliminary data.</text>
</comment>
<dbReference type="OrthoDB" id="3257609at2759"/>
<dbReference type="PANTHER" id="PTHR12750">
    <property type="entry name" value="DIPHOSPHOINOSITOL PENTAKISPHOSPHATE KINASE"/>
    <property type="match status" value="1"/>
</dbReference>
<dbReference type="GO" id="GO:0005829">
    <property type="term" value="C:cytosol"/>
    <property type="evidence" value="ECO:0007669"/>
    <property type="project" value="TreeGrafter"/>
</dbReference>
<dbReference type="GO" id="GO:0032958">
    <property type="term" value="P:inositol phosphate biosynthetic process"/>
    <property type="evidence" value="ECO:0007669"/>
    <property type="project" value="TreeGrafter"/>
</dbReference>
<comment type="catalytic activity">
    <reaction evidence="2">
        <text>1D-myo-inositol hexakisphosphate + ATP = 1-diphospho-1D-myo-inositol 2,3,4,5,6-pentakisphosphate + ADP</text>
        <dbReference type="Rhea" id="RHEA:37459"/>
        <dbReference type="ChEBI" id="CHEBI:30616"/>
        <dbReference type="ChEBI" id="CHEBI:58130"/>
        <dbReference type="ChEBI" id="CHEBI:74946"/>
        <dbReference type="ChEBI" id="CHEBI:456216"/>
        <dbReference type="EC" id="2.7.4.24"/>
    </reaction>
    <physiologicalReaction direction="left-to-right" evidence="2">
        <dbReference type="Rhea" id="RHEA:37460"/>
    </physiologicalReaction>
</comment>
<gene>
    <name evidence="3" type="ORF">BDN71DRAFT_1435905</name>
</gene>
<sequence length="249" mass="28767">MSFTCFSGSRPPHMNALRIEGRPAAASGCTLHINNVWVYTCTVNVCKVIVNNVYLRGLFCVNEKSRDYCTITLLVIIGVMCTYEEKCLTRLLKEWRPIRANRLGEDLWASTYVTIHLKAEMHPPDSTFPSPDCSGATATQLDLTRKLDVYKIQERWCCGDEPFLFRERWEKIFEDFCNVEQKKFDPSQHDASQVSELYNTIKYCALHHRQFLFAIFEYRATTTTGHLWGPTTLMRSSKMLVILDNSARK</sequence>
<reference evidence="3" key="1">
    <citation type="submission" date="2020-11" db="EMBL/GenBank/DDBJ databases">
        <authorList>
            <consortium name="DOE Joint Genome Institute"/>
            <person name="Ahrendt S."/>
            <person name="Riley R."/>
            <person name="Andreopoulos W."/>
            <person name="Labutti K."/>
            <person name="Pangilinan J."/>
            <person name="Ruiz-Duenas F.J."/>
            <person name="Barrasa J.M."/>
            <person name="Sanchez-Garcia M."/>
            <person name="Camarero S."/>
            <person name="Miyauchi S."/>
            <person name="Serrano A."/>
            <person name="Linde D."/>
            <person name="Babiker R."/>
            <person name="Drula E."/>
            <person name="Ayuso-Fernandez I."/>
            <person name="Pacheco R."/>
            <person name="Padilla G."/>
            <person name="Ferreira P."/>
            <person name="Barriuso J."/>
            <person name="Kellner H."/>
            <person name="Castanera R."/>
            <person name="Alfaro M."/>
            <person name="Ramirez L."/>
            <person name="Pisabarro A.G."/>
            <person name="Kuo A."/>
            <person name="Tritt A."/>
            <person name="Lipzen A."/>
            <person name="He G."/>
            <person name="Yan M."/>
            <person name="Ng V."/>
            <person name="Cullen D."/>
            <person name="Martin F."/>
            <person name="Rosso M.-N."/>
            <person name="Henrissat B."/>
            <person name="Hibbett D."/>
            <person name="Martinez A.T."/>
            <person name="Grigoriev I.V."/>
        </authorList>
    </citation>
    <scope>NUCLEOTIDE SEQUENCE</scope>
    <source>
        <strain evidence="3">ATCC 90797</strain>
    </source>
</reference>
<proteinExistence type="predicted"/>
<dbReference type="GO" id="GO:0000828">
    <property type="term" value="F:inositol hexakisphosphate kinase activity"/>
    <property type="evidence" value="ECO:0007669"/>
    <property type="project" value="TreeGrafter"/>
</dbReference>
<comment type="catalytic activity">
    <reaction evidence="1">
        <text>5-diphospho-1D-myo-inositol 1,2,3,4,6-pentakisphosphate + ATP + H(+) = 1,5-bis(diphospho)-1D-myo-inositol 2,3,4,6-tetrakisphosphate + ADP</text>
        <dbReference type="Rhea" id="RHEA:10276"/>
        <dbReference type="ChEBI" id="CHEBI:15378"/>
        <dbReference type="ChEBI" id="CHEBI:30616"/>
        <dbReference type="ChEBI" id="CHEBI:58628"/>
        <dbReference type="ChEBI" id="CHEBI:77983"/>
        <dbReference type="ChEBI" id="CHEBI:456216"/>
        <dbReference type="EC" id="2.7.4.24"/>
    </reaction>
    <physiologicalReaction direction="left-to-right" evidence="1">
        <dbReference type="Rhea" id="RHEA:10277"/>
    </physiologicalReaction>
</comment>
<evidence type="ECO:0000313" key="4">
    <source>
        <dbReference type="Proteomes" id="UP000807025"/>
    </source>
</evidence>
<dbReference type="EMBL" id="MU154699">
    <property type="protein sequence ID" value="KAF9488740.1"/>
    <property type="molecule type" value="Genomic_DNA"/>
</dbReference>
<protein>
    <submittedName>
        <fullName evidence="3">Uncharacterized protein</fullName>
    </submittedName>
</protein>
<keyword evidence="4" id="KW-1185">Reference proteome</keyword>
<evidence type="ECO:0000256" key="2">
    <source>
        <dbReference type="ARBA" id="ARBA00034629"/>
    </source>
</evidence>
<name>A0A9P6DAK9_PLEER</name>
<organism evidence="3 4">
    <name type="scientific">Pleurotus eryngii</name>
    <name type="common">Boletus of the steppes</name>
    <dbReference type="NCBI Taxonomy" id="5323"/>
    <lineage>
        <taxon>Eukaryota</taxon>
        <taxon>Fungi</taxon>
        <taxon>Dikarya</taxon>
        <taxon>Basidiomycota</taxon>
        <taxon>Agaricomycotina</taxon>
        <taxon>Agaricomycetes</taxon>
        <taxon>Agaricomycetidae</taxon>
        <taxon>Agaricales</taxon>
        <taxon>Pleurotineae</taxon>
        <taxon>Pleurotaceae</taxon>
        <taxon>Pleurotus</taxon>
    </lineage>
</organism>
<evidence type="ECO:0000256" key="1">
    <source>
        <dbReference type="ARBA" id="ARBA00033696"/>
    </source>
</evidence>
<accession>A0A9P6DAK9</accession>
<dbReference type="AlphaFoldDB" id="A0A9P6DAK9"/>
<dbReference type="GO" id="GO:0033857">
    <property type="term" value="F:5-diphosphoinositol pentakisphosphate 1-kinase activity"/>
    <property type="evidence" value="ECO:0007669"/>
    <property type="project" value="TreeGrafter"/>
</dbReference>
<dbReference type="Proteomes" id="UP000807025">
    <property type="component" value="Unassembled WGS sequence"/>
</dbReference>
<dbReference type="GO" id="GO:0006020">
    <property type="term" value="P:inositol metabolic process"/>
    <property type="evidence" value="ECO:0007669"/>
    <property type="project" value="TreeGrafter"/>
</dbReference>
<dbReference type="InterPro" id="IPR037446">
    <property type="entry name" value="His_Pase_VIP1"/>
</dbReference>